<dbReference type="EMBL" id="CP060776">
    <property type="protein sequence ID" value="QQK44543.1"/>
    <property type="molecule type" value="Genomic_DNA"/>
</dbReference>
<evidence type="ECO:0000256" key="3">
    <source>
        <dbReference type="ARBA" id="ARBA00023015"/>
    </source>
</evidence>
<dbReference type="GeneID" id="26234673"/>
<dbReference type="Pfam" id="PF00172">
    <property type="entry name" value="Zn_clus"/>
    <property type="match status" value="1"/>
</dbReference>
<keyword evidence="3" id="KW-0805">Transcription regulation</keyword>
<dbReference type="GO" id="GO:0008270">
    <property type="term" value="F:zinc ion binding"/>
    <property type="evidence" value="ECO:0007669"/>
    <property type="project" value="InterPro"/>
</dbReference>
<keyword evidence="6" id="KW-0539">Nucleus</keyword>
<evidence type="ECO:0000256" key="4">
    <source>
        <dbReference type="ARBA" id="ARBA00023125"/>
    </source>
</evidence>
<dbReference type="Proteomes" id="UP000595662">
    <property type="component" value="Chromosome 3"/>
</dbReference>
<dbReference type="Gene3D" id="4.10.240.10">
    <property type="entry name" value="Zn(2)-C6 fungal-type DNA-binding domain"/>
    <property type="match status" value="1"/>
</dbReference>
<evidence type="ECO:0000313" key="8">
    <source>
        <dbReference type="EMBL" id="QQK44543.1"/>
    </source>
</evidence>
<evidence type="ECO:0000256" key="2">
    <source>
        <dbReference type="ARBA" id="ARBA00022723"/>
    </source>
</evidence>
<dbReference type="RefSeq" id="XP_065957051.1">
    <property type="nucleotide sequence ID" value="XM_066101968.1"/>
</dbReference>
<evidence type="ECO:0000313" key="9">
    <source>
        <dbReference type="Proteomes" id="UP000595662"/>
    </source>
</evidence>
<dbReference type="CDD" id="cd00067">
    <property type="entry name" value="GAL4"/>
    <property type="match status" value="1"/>
</dbReference>
<dbReference type="PANTHER" id="PTHR47338">
    <property type="entry name" value="ZN(II)2CYS6 TRANSCRIPTION FACTOR (EUROFUNG)-RELATED"/>
    <property type="match status" value="1"/>
</dbReference>
<protein>
    <submittedName>
        <fullName evidence="8">Cytochrome P450 family protein</fullName>
    </submittedName>
</protein>
<evidence type="ECO:0000256" key="5">
    <source>
        <dbReference type="ARBA" id="ARBA00023163"/>
    </source>
</evidence>
<dbReference type="GO" id="GO:0003677">
    <property type="term" value="F:DNA binding"/>
    <property type="evidence" value="ECO:0007669"/>
    <property type="project" value="UniProtKB-KW"/>
</dbReference>
<dbReference type="InterPro" id="IPR001138">
    <property type="entry name" value="Zn2Cys6_DnaBD"/>
</dbReference>
<dbReference type="SMART" id="SM00066">
    <property type="entry name" value="GAL4"/>
    <property type="match status" value="1"/>
</dbReference>
<dbReference type="PROSITE" id="PS50048">
    <property type="entry name" value="ZN2_CY6_FUNGAL_2"/>
    <property type="match status" value="1"/>
</dbReference>
<dbReference type="GO" id="GO:0000981">
    <property type="term" value="F:DNA-binding transcription factor activity, RNA polymerase II-specific"/>
    <property type="evidence" value="ECO:0007669"/>
    <property type="project" value="InterPro"/>
</dbReference>
<proteinExistence type="predicted"/>
<dbReference type="GO" id="GO:0005634">
    <property type="term" value="C:nucleus"/>
    <property type="evidence" value="ECO:0007669"/>
    <property type="project" value="UniProtKB-SubCell"/>
</dbReference>
<dbReference type="InterPro" id="IPR050815">
    <property type="entry name" value="TF_fung"/>
</dbReference>
<name>A0A7T6XNN0_PENDI</name>
<evidence type="ECO:0000256" key="1">
    <source>
        <dbReference type="ARBA" id="ARBA00004123"/>
    </source>
</evidence>
<organism evidence="8 9">
    <name type="scientific">Penicillium digitatum</name>
    <name type="common">Green mold</name>
    <dbReference type="NCBI Taxonomy" id="36651"/>
    <lineage>
        <taxon>Eukaryota</taxon>
        <taxon>Fungi</taxon>
        <taxon>Dikarya</taxon>
        <taxon>Ascomycota</taxon>
        <taxon>Pezizomycotina</taxon>
        <taxon>Eurotiomycetes</taxon>
        <taxon>Eurotiomycetidae</taxon>
        <taxon>Eurotiales</taxon>
        <taxon>Aspergillaceae</taxon>
        <taxon>Penicillium</taxon>
    </lineage>
</organism>
<comment type="subcellular location">
    <subcellularLocation>
        <location evidence="1">Nucleus</location>
    </subcellularLocation>
</comment>
<dbReference type="VEuPathDB" id="FungiDB:PDIP_63570"/>
<sequence>MAQLRSKRKAPGVTMPEENLNPISCELCRQRKCKCDRRLPFCSQCAGDMSKCTYPESGKRGLPLGYLNQLEERLVETESALHGALMVIRSMGQPTAVQPLAKTDTSPKNKAARMEEWSQLPLREWPDLERWLTVMSDRFTIEQPSDMVSETLRRGYTIPMTPTHEKPQSLGDQPHSRLVSYAWQSRDNRVSLGSAYDAHQSHSGVMASPVYFRHQVAVEPEPVPSPRSSRDGIIRVEDAVGVSDAQAGVKMGRSSKAEELSHNNPSLYF</sequence>
<dbReference type="SUPFAM" id="SSF57701">
    <property type="entry name" value="Zn2/Cys6 DNA-binding domain"/>
    <property type="match status" value="1"/>
</dbReference>
<evidence type="ECO:0000259" key="7">
    <source>
        <dbReference type="PROSITE" id="PS50048"/>
    </source>
</evidence>
<accession>A0A7T6XNN0</accession>
<dbReference type="AlphaFoldDB" id="A0A7T6XNN0"/>
<dbReference type="PANTHER" id="PTHR47338:SF5">
    <property type="entry name" value="ZN(II)2CYS6 TRANSCRIPTION FACTOR (EUROFUNG)"/>
    <property type="match status" value="1"/>
</dbReference>
<reference evidence="8 9" key="1">
    <citation type="submission" date="2020-08" db="EMBL/GenBank/DDBJ databases">
        <title>The completed genome sequence of the pathogenic ascomycete fungus Penicillium digitatum.</title>
        <authorList>
            <person name="Wang M."/>
        </authorList>
    </citation>
    <scope>NUCLEOTIDE SEQUENCE [LARGE SCALE GENOMIC DNA]</scope>
    <source>
        <strain evidence="8 9">PdW03</strain>
    </source>
</reference>
<dbReference type="PROSITE" id="PS00463">
    <property type="entry name" value="ZN2_CY6_FUNGAL_1"/>
    <property type="match status" value="1"/>
</dbReference>
<evidence type="ECO:0000256" key="6">
    <source>
        <dbReference type="ARBA" id="ARBA00023242"/>
    </source>
</evidence>
<feature type="domain" description="Zn(2)-C6 fungal-type" evidence="7">
    <location>
        <begin position="24"/>
        <end position="54"/>
    </location>
</feature>
<keyword evidence="4" id="KW-0238">DNA-binding</keyword>
<keyword evidence="2" id="KW-0479">Metal-binding</keyword>
<keyword evidence="5" id="KW-0804">Transcription</keyword>
<gene>
    <name evidence="8" type="ORF">Pdw03_8444</name>
</gene>
<dbReference type="InterPro" id="IPR036864">
    <property type="entry name" value="Zn2-C6_fun-type_DNA-bd_sf"/>
</dbReference>